<dbReference type="Gene3D" id="4.10.60.10">
    <property type="entry name" value="Zinc finger, CCHC-type"/>
    <property type="match status" value="1"/>
</dbReference>
<evidence type="ECO:0000313" key="5">
    <source>
        <dbReference type="RefSeq" id="XP_022335768.1"/>
    </source>
</evidence>
<organism evidence="4 5">
    <name type="scientific">Crassostrea virginica</name>
    <name type="common">Eastern oyster</name>
    <dbReference type="NCBI Taxonomy" id="6565"/>
    <lineage>
        <taxon>Eukaryota</taxon>
        <taxon>Metazoa</taxon>
        <taxon>Spiralia</taxon>
        <taxon>Lophotrochozoa</taxon>
        <taxon>Mollusca</taxon>
        <taxon>Bivalvia</taxon>
        <taxon>Autobranchia</taxon>
        <taxon>Pteriomorphia</taxon>
        <taxon>Ostreida</taxon>
        <taxon>Ostreoidea</taxon>
        <taxon>Ostreidae</taxon>
        <taxon>Crassostrea</taxon>
    </lineage>
</organism>
<reference evidence="5" key="1">
    <citation type="submission" date="2025-08" db="UniProtKB">
        <authorList>
            <consortium name="RefSeq"/>
        </authorList>
    </citation>
    <scope>IDENTIFICATION</scope>
    <source>
        <tissue evidence="5">Whole sample</tissue>
    </source>
</reference>
<feature type="region of interest" description="Disordered" evidence="2">
    <location>
        <begin position="251"/>
        <end position="309"/>
    </location>
</feature>
<feature type="compositionally biased region" description="Low complexity" evidence="2">
    <location>
        <begin position="273"/>
        <end position="309"/>
    </location>
</feature>
<feature type="non-terminal residue" evidence="5">
    <location>
        <position position="1"/>
    </location>
</feature>
<dbReference type="GO" id="GO:0003676">
    <property type="term" value="F:nucleic acid binding"/>
    <property type="evidence" value="ECO:0007669"/>
    <property type="project" value="InterPro"/>
</dbReference>
<protein>
    <submittedName>
        <fullName evidence="5">Zinc finger CCHC domain-containing protein 14-like</fullName>
    </submittedName>
</protein>
<keyword evidence="1" id="KW-0862">Zinc</keyword>
<dbReference type="AlphaFoldDB" id="A0A8B8E833"/>
<proteinExistence type="predicted"/>
<evidence type="ECO:0000313" key="4">
    <source>
        <dbReference type="Proteomes" id="UP000694844"/>
    </source>
</evidence>
<dbReference type="Proteomes" id="UP000694844">
    <property type="component" value="Chromosome 5"/>
</dbReference>
<evidence type="ECO:0000256" key="2">
    <source>
        <dbReference type="SAM" id="MobiDB-lite"/>
    </source>
</evidence>
<keyword evidence="1" id="KW-0479">Metal-binding</keyword>
<dbReference type="RefSeq" id="XP_022335768.1">
    <property type="nucleotide sequence ID" value="XM_022480060.1"/>
</dbReference>
<dbReference type="GO" id="GO:0008270">
    <property type="term" value="F:zinc ion binding"/>
    <property type="evidence" value="ECO:0007669"/>
    <property type="project" value="UniProtKB-KW"/>
</dbReference>
<feature type="compositionally biased region" description="Low complexity" evidence="2">
    <location>
        <begin position="1"/>
        <end position="18"/>
    </location>
</feature>
<gene>
    <name evidence="5" type="primary">LOC111132268</name>
</gene>
<dbReference type="PROSITE" id="PS50158">
    <property type="entry name" value="ZF_CCHC"/>
    <property type="match status" value="1"/>
</dbReference>
<dbReference type="KEGG" id="cvn:111132268"/>
<keyword evidence="4" id="KW-1185">Reference proteome</keyword>
<dbReference type="OrthoDB" id="6361509at2759"/>
<dbReference type="GeneID" id="111132268"/>
<feature type="region of interest" description="Disordered" evidence="2">
    <location>
        <begin position="1"/>
        <end position="26"/>
    </location>
</feature>
<dbReference type="InterPro" id="IPR001878">
    <property type="entry name" value="Znf_CCHC"/>
</dbReference>
<accession>A0A8B8E833</accession>
<sequence>VGHHIPQMWSQQPMVPQQQQPPFPVPIPTLPVQAIVPHPAYVLPVSQASTRDSSPSNSDYSSPLPSPLLRKKVVTTKETDSSSEDNDREKSHKNGSPHMRKVHKTMSGEGYCHDGYEVGGLATLTGGGYQSDPSPSSSGYYSVINIAPCPQKAQPAHTSKTIPPNNIISMPVDSHAYGKRGQITSTSIPLGMAPPIPRSDPSTLTCSSHVGSATTHLDNMGKPRINVYPMRYQVRTPRICSVTNSTTVTMSTSNNNIASSPTVNGLKPQMTHSQSESAISSQEQALPLTMGQPQTPTPTSTPNMQLPSSSSTHTACSSCGCTGHSGTTLSHPYQQLIPSHMFAGQQLFPWPTVQTMTGSTNGIISPQFIHSGYYHHLNGLPHHPEFLLNHYHNNFVHTQGHPIAGPSGNVPRPIIHQGLQRANSIKEGKEKPRVVSCYNCGSHDHLGHDCSESSMESILGHYHLNYEPKE</sequence>
<feature type="domain" description="CCHC-type" evidence="3">
    <location>
        <begin position="437"/>
        <end position="452"/>
    </location>
</feature>
<feature type="region of interest" description="Disordered" evidence="2">
    <location>
        <begin position="47"/>
        <end position="102"/>
    </location>
</feature>
<feature type="compositionally biased region" description="Low complexity" evidence="2">
    <location>
        <begin position="53"/>
        <end position="63"/>
    </location>
</feature>
<evidence type="ECO:0000256" key="1">
    <source>
        <dbReference type="PROSITE-ProRule" id="PRU00047"/>
    </source>
</evidence>
<feature type="compositionally biased region" description="Basic residues" evidence="2">
    <location>
        <begin position="93"/>
        <end position="102"/>
    </location>
</feature>
<feature type="compositionally biased region" description="Basic and acidic residues" evidence="2">
    <location>
        <begin position="75"/>
        <end position="92"/>
    </location>
</feature>
<keyword evidence="1" id="KW-0863">Zinc-finger</keyword>
<evidence type="ECO:0000259" key="3">
    <source>
        <dbReference type="PROSITE" id="PS50158"/>
    </source>
</evidence>
<name>A0A8B8E833_CRAVI</name>